<dbReference type="Gene3D" id="1.25.40.10">
    <property type="entry name" value="Tetratricopeptide repeat domain"/>
    <property type="match status" value="3"/>
</dbReference>
<dbReference type="AlphaFoldDB" id="A0A6P7GRT7"/>
<reference evidence="3" key="1">
    <citation type="submission" date="2025-08" db="UniProtKB">
        <authorList>
            <consortium name="RefSeq"/>
        </authorList>
    </citation>
    <scope>IDENTIFICATION</scope>
    <source>
        <tissue evidence="3">Whole insect</tissue>
    </source>
</reference>
<proteinExistence type="predicted"/>
<dbReference type="PROSITE" id="PS50005">
    <property type="entry name" value="TPR"/>
    <property type="match status" value="2"/>
</dbReference>
<dbReference type="PANTHER" id="PTHR44809">
    <property type="match status" value="1"/>
</dbReference>
<evidence type="ECO:0000256" key="1">
    <source>
        <dbReference type="PROSITE-ProRule" id="PRU00339"/>
    </source>
</evidence>
<feature type="region of interest" description="Disordered" evidence="2">
    <location>
        <begin position="237"/>
        <end position="294"/>
    </location>
</feature>
<dbReference type="SMART" id="SM00028">
    <property type="entry name" value="TPR"/>
    <property type="match status" value="4"/>
</dbReference>
<dbReference type="SUPFAM" id="SSF81901">
    <property type="entry name" value="HCP-like"/>
    <property type="match status" value="1"/>
</dbReference>
<dbReference type="InParanoid" id="A0A6P7GRT7"/>
<feature type="repeat" description="TPR" evidence="1">
    <location>
        <begin position="72"/>
        <end position="105"/>
    </location>
</feature>
<protein>
    <submittedName>
        <fullName evidence="3">Protein O-mannosyl-transferase TMTC1-like</fullName>
    </submittedName>
</protein>
<dbReference type="PANTHER" id="PTHR44809:SF1">
    <property type="entry name" value="PROTEIN O-MANNOSYL-TRANSFERASE TMTC1"/>
    <property type="match status" value="1"/>
</dbReference>
<gene>
    <name evidence="3" type="primary">LOC114341400</name>
</gene>
<keyword evidence="1" id="KW-0802">TPR repeat</keyword>
<name>A0A6P7GRT7_DIAVI</name>
<dbReference type="InterPro" id="IPR011990">
    <property type="entry name" value="TPR-like_helical_dom_sf"/>
</dbReference>
<organism evidence="3">
    <name type="scientific">Diabrotica virgifera virgifera</name>
    <name type="common">western corn rootworm</name>
    <dbReference type="NCBI Taxonomy" id="50390"/>
    <lineage>
        <taxon>Eukaryota</taxon>
        <taxon>Metazoa</taxon>
        <taxon>Ecdysozoa</taxon>
        <taxon>Arthropoda</taxon>
        <taxon>Hexapoda</taxon>
        <taxon>Insecta</taxon>
        <taxon>Pterygota</taxon>
        <taxon>Neoptera</taxon>
        <taxon>Endopterygota</taxon>
        <taxon>Coleoptera</taxon>
        <taxon>Polyphaga</taxon>
        <taxon>Cucujiformia</taxon>
        <taxon>Chrysomeloidea</taxon>
        <taxon>Chrysomelidae</taxon>
        <taxon>Galerucinae</taxon>
        <taxon>Diabroticina</taxon>
        <taxon>Diabroticites</taxon>
        <taxon>Diabrotica</taxon>
    </lineage>
</organism>
<sequence length="294" mass="34039">MTLPYNAKMHYNYANFLRDSAKPELAKSHYLKALKLWPTYASAHNNLGTLLNNRQEAEQHFLLAIRYSTEHINAHYNLGRLYRKSNKSAESERMLRKCILLDPRFTPAYMELAKLRGPNDQSVNQLLKQAVDMNPTDPYFTTNFGHWLIRKGNYREALWHYWRSLQISPTHQEAILGAAKLLQKFGQKARLFQLITRWQVIKRNGKSQLPLGLHLYLQGWHLKGELSHRARIYDVNRPTNTTKDAHLNRTASPRASVQKTNNPTKSVGNNRSSSEAPNTDSLRPLMVHHFSDSV</sequence>
<dbReference type="Pfam" id="PF13181">
    <property type="entry name" value="TPR_8"/>
    <property type="match status" value="2"/>
</dbReference>
<dbReference type="InterPro" id="IPR019734">
    <property type="entry name" value="TPR_rpt"/>
</dbReference>
<feature type="compositionally biased region" description="Polar residues" evidence="2">
    <location>
        <begin position="249"/>
        <end position="281"/>
    </location>
</feature>
<evidence type="ECO:0000256" key="2">
    <source>
        <dbReference type="SAM" id="MobiDB-lite"/>
    </source>
</evidence>
<dbReference type="RefSeq" id="XP_028147993.1">
    <property type="nucleotide sequence ID" value="XM_028292192.1"/>
</dbReference>
<accession>A0A6P7GRT7</accession>
<evidence type="ECO:0000313" key="3">
    <source>
        <dbReference type="RefSeq" id="XP_028147993.1"/>
    </source>
</evidence>
<feature type="repeat" description="TPR" evidence="1">
    <location>
        <begin position="138"/>
        <end position="171"/>
    </location>
</feature>
<dbReference type="InterPro" id="IPR052943">
    <property type="entry name" value="TMTC_O-mannosyl-trnsfr"/>
</dbReference>